<proteinExistence type="predicted"/>
<sequence>MQKNIVYNKQMVHGQLVDTGSSGSDDFSPDEDPVKKRREILARRPSYRKIFTELPGSELAGERVGEKQDRQRKKDFFSSPEYRQKVLFNSEYVKEGSPSSDSQDDTASSGSHHLAAPGASLGSHVFKVIPSGSIQGQSPTMSGADGVVQYRPNQDGQQFFVPVSMSPGELQSYALQGGGVVSGGGLGTPVAVMTRAFWTPVTSTENIVEEASRKREVRLMKNREAARECRRKKKEYIKCLESRVAVLESQNKALIDELKSLKELYCPKAE</sequence>
<keyword evidence="6" id="KW-0175">Coiled coil</keyword>
<dbReference type="PROSITE" id="PS50217">
    <property type="entry name" value="BZIP"/>
    <property type="match status" value="1"/>
</dbReference>
<dbReference type="GO" id="GO:0005634">
    <property type="term" value="C:nucleus"/>
    <property type="evidence" value="ECO:0007669"/>
    <property type="project" value="UniProtKB-SubCell"/>
</dbReference>
<feature type="region of interest" description="Disordered" evidence="7">
    <location>
        <begin position="11"/>
        <end position="40"/>
    </location>
</feature>
<dbReference type="EMBL" id="CAJPEX010000049">
    <property type="protein sequence ID" value="CAG0912785.1"/>
    <property type="molecule type" value="Genomic_DNA"/>
</dbReference>
<feature type="compositionally biased region" description="Basic and acidic residues" evidence="7">
    <location>
        <begin position="60"/>
        <end position="76"/>
    </location>
</feature>
<dbReference type="CDD" id="cd14690">
    <property type="entry name" value="bZIP_CREB1"/>
    <property type="match status" value="1"/>
</dbReference>
<evidence type="ECO:0000256" key="1">
    <source>
        <dbReference type="ARBA" id="ARBA00004123"/>
    </source>
</evidence>
<evidence type="ECO:0000313" key="10">
    <source>
        <dbReference type="EMBL" id="CAD7272633.1"/>
    </source>
</evidence>
<dbReference type="PROSITE" id="PS00036">
    <property type="entry name" value="BZIP_BASIC"/>
    <property type="match status" value="1"/>
</dbReference>
<dbReference type="OrthoDB" id="5970722at2759"/>
<feature type="domain" description="BZIP" evidence="8">
    <location>
        <begin position="212"/>
        <end position="263"/>
    </location>
</feature>
<evidence type="ECO:0000256" key="5">
    <source>
        <dbReference type="ARBA" id="ARBA00023242"/>
    </source>
</evidence>
<dbReference type="InterPro" id="IPR046347">
    <property type="entry name" value="bZIP_sf"/>
</dbReference>
<dbReference type="FunFam" id="1.20.5.170:FF:000003">
    <property type="entry name" value="cAMP-responsive element modulator isoform X2"/>
    <property type="match status" value="1"/>
</dbReference>
<dbReference type="GO" id="GO:0000978">
    <property type="term" value="F:RNA polymerase II cis-regulatory region sequence-specific DNA binding"/>
    <property type="evidence" value="ECO:0007669"/>
    <property type="project" value="TreeGrafter"/>
</dbReference>
<gene>
    <name evidence="10" type="ORF">NMOB1V02_LOCUS558</name>
</gene>
<evidence type="ECO:0000259" key="8">
    <source>
        <dbReference type="PROSITE" id="PS50217"/>
    </source>
</evidence>
<dbReference type="EMBL" id="OA882086">
    <property type="protein sequence ID" value="CAD7272633.1"/>
    <property type="molecule type" value="Genomic_DNA"/>
</dbReference>
<feature type="coiled-coil region" evidence="6">
    <location>
        <begin position="237"/>
        <end position="264"/>
    </location>
</feature>
<dbReference type="SMART" id="SM00338">
    <property type="entry name" value="BRLZ"/>
    <property type="match status" value="1"/>
</dbReference>
<dbReference type="PRINTS" id="PR00041">
    <property type="entry name" value="LEUZIPPRCREB"/>
</dbReference>
<keyword evidence="4" id="KW-0804">Transcription</keyword>
<dbReference type="InterPro" id="IPR004827">
    <property type="entry name" value="bZIP"/>
</dbReference>
<dbReference type="SUPFAM" id="SSF57959">
    <property type="entry name" value="Leucine zipper domain"/>
    <property type="match status" value="1"/>
</dbReference>
<evidence type="ECO:0000313" key="11">
    <source>
        <dbReference type="Proteomes" id="UP000678499"/>
    </source>
</evidence>
<dbReference type="GO" id="GO:0005667">
    <property type="term" value="C:transcription regulator complex"/>
    <property type="evidence" value="ECO:0007669"/>
    <property type="project" value="TreeGrafter"/>
</dbReference>
<feature type="compositionally biased region" description="Polar residues" evidence="7">
    <location>
        <begin position="97"/>
        <end position="111"/>
    </location>
</feature>
<dbReference type="AlphaFoldDB" id="A0A7R9G810"/>
<evidence type="ECO:0008006" key="12">
    <source>
        <dbReference type="Google" id="ProtNLM"/>
    </source>
</evidence>
<keyword evidence="3" id="KW-0238">DNA-binding</keyword>
<dbReference type="PANTHER" id="PTHR45879">
    <property type="entry name" value="CYCLIC AMP RESPONSE ELEMENT-BINDING PROTEIN B"/>
    <property type="match status" value="1"/>
</dbReference>
<dbReference type="PANTHER" id="PTHR45879:SF3">
    <property type="entry name" value="CYCLIC AMP RESPONSE ELEMENT-BINDING PROTEIN B"/>
    <property type="match status" value="1"/>
</dbReference>
<feature type="region of interest" description="Disordered" evidence="7">
    <location>
        <begin position="53"/>
        <end position="76"/>
    </location>
</feature>
<feature type="region of interest" description="Disordered" evidence="7">
    <location>
        <begin position="93"/>
        <end position="116"/>
    </location>
</feature>
<comment type="subcellular location">
    <subcellularLocation>
        <location evidence="1">Nucleus</location>
    </subcellularLocation>
</comment>
<evidence type="ECO:0000259" key="9">
    <source>
        <dbReference type="PROSITE" id="PS50953"/>
    </source>
</evidence>
<evidence type="ECO:0000256" key="6">
    <source>
        <dbReference type="SAM" id="Coils"/>
    </source>
</evidence>
<dbReference type="Pfam" id="PF00170">
    <property type="entry name" value="bZIP_1"/>
    <property type="match status" value="1"/>
</dbReference>
<keyword evidence="2" id="KW-0805">Transcription regulation</keyword>
<name>A0A7R9G810_9CRUS</name>
<evidence type="ECO:0000256" key="3">
    <source>
        <dbReference type="ARBA" id="ARBA00023125"/>
    </source>
</evidence>
<feature type="domain" description="KID" evidence="9">
    <location>
        <begin position="14"/>
        <end position="73"/>
    </location>
</feature>
<evidence type="ECO:0000256" key="2">
    <source>
        <dbReference type="ARBA" id="ARBA00023015"/>
    </source>
</evidence>
<dbReference type="Gene3D" id="1.20.5.170">
    <property type="match status" value="1"/>
</dbReference>
<evidence type="ECO:0000256" key="7">
    <source>
        <dbReference type="SAM" id="MobiDB-lite"/>
    </source>
</evidence>
<dbReference type="InterPro" id="IPR001630">
    <property type="entry name" value="Leuzip_CREB"/>
</dbReference>
<dbReference type="Pfam" id="PF02173">
    <property type="entry name" value="pKID"/>
    <property type="match status" value="1"/>
</dbReference>
<dbReference type="GO" id="GO:0000981">
    <property type="term" value="F:DNA-binding transcription factor activity, RNA polymerase II-specific"/>
    <property type="evidence" value="ECO:0007669"/>
    <property type="project" value="TreeGrafter"/>
</dbReference>
<keyword evidence="5" id="KW-0539">Nucleus</keyword>
<dbReference type="PROSITE" id="PS50953">
    <property type="entry name" value="KID"/>
    <property type="match status" value="1"/>
</dbReference>
<keyword evidence="11" id="KW-1185">Reference proteome</keyword>
<protein>
    <recommendedName>
        <fullName evidence="12">cAMP-responsive element modulator</fullName>
    </recommendedName>
</protein>
<evidence type="ECO:0000256" key="4">
    <source>
        <dbReference type="ARBA" id="ARBA00023163"/>
    </source>
</evidence>
<reference evidence="10" key="1">
    <citation type="submission" date="2020-11" db="EMBL/GenBank/DDBJ databases">
        <authorList>
            <person name="Tran Van P."/>
        </authorList>
    </citation>
    <scope>NUCLEOTIDE SEQUENCE</scope>
</reference>
<dbReference type="InterPro" id="IPR003102">
    <property type="entry name" value="CREB1-like_pKID"/>
</dbReference>
<dbReference type="Proteomes" id="UP000678499">
    <property type="component" value="Unassembled WGS sequence"/>
</dbReference>
<accession>A0A7R9G810</accession>
<organism evidence="10">
    <name type="scientific">Notodromas monacha</name>
    <dbReference type="NCBI Taxonomy" id="399045"/>
    <lineage>
        <taxon>Eukaryota</taxon>
        <taxon>Metazoa</taxon>
        <taxon>Ecdysozoa</taxon>
        <taxon>Arthropoda</taxon>
        <taxon>Crustacea</taxon>
        <taxon>Oligostraca</taxon>
        <taxon>Ostracoda</taxon>
        <taxon>Podocopa</taxon>
        <taxon>Podocopida</taxon>
        <taxon>Cypridocopina</taxon>
        <taxon>Cypridoidea</taxon>
        <taxon>Cyprididae</taxon>
        <taxon>Notodromas</taxon>
    </lineage>
</organism>